<gene>
    <name evidence="2" type="ORF">PAXINDRAFT_20383</name>
</gene>
<keyword evidence="1" id="KW-0732">Signal</keyword>
<keyword evidence="3" id="KW-1185">Reference proteome</keyword>
<reference evidence="2 3" key="1">
    <citation type="submission" date="2014-06" db="EMBL/GenBank/DDBJ databases">
        <authorList>
            <consortium name="DOE Joint Genome Institute"/>
            <person name="Kuo A."/>
            <person name="Kohler A."/>
            <person name="Nagy L.G."/>
            <person name="Floudas D."/>
            <person name="Copeland A."/>
            <person name="Barry K.W."/>
            <person name="Cichocki N."/>
            <person name="Veneault-Fourrey C."/>
            <person name="LaButti K."/>
            <person name="Lindquist E.A."/>
            <person name="Lipzen A."/>
            <person name="Lundell T."/>
            <person name="Morin E."/>
            <person name="Murat C."/>
            <person name="Sun H."/>
            <person name="Tunlid A."/>
            <person name="Henrissat B."/>
            <person name="Grigoriev I.V."/>
            <person name="Hibbett D.S."/>
            <person name="Martin F."/>
            <person name="Nordberg H.P."/>
            <person name="Cantor M.N."/>
            <person name="Hua S.X."/>
        </authorList>
    </citation>
    <scope>NUCLEOTIDE SEQUENCE [LARGE SCALE GENOMIC DNA]</scope>
    <source>
        <strain evidence="2 3">ATCC 200175</strain>
    </source>
</reference>
<feature type="signal peptide" evidence="1">
    <location>
        <begin position="1"/>
        <end position="22"/>
    </location>
</feature>
<sequence length="148" mass="16523">MAPPMIGQGFLFFFRMFGLGSGTRKPSRRPHTGCGSKSVWDCVCPRHLIHEYAITFDDEATFLNDSEWNIHKTSSGRFTGATSDFLQFGLSPEACKSYFSFDLFAGTTIIVCAERKGTPNRLTPSAKHQSAVMFLVRIRELYGAHSES</sequence>
<name>A0A0C9T4X9_PAXIN</name>
<organism evidence="2 3">
    <name type="scientific">Paxillus involutus ATCC 200175</name>
    <dbReference type="NCBI Taxonomy" id="664439"/>
    <lineage>
        <taxon>Eukaryota</taxon>
        <taxon>Fungi</taxon>
        <taxon>Dikarya</taxon>
        <taxon>Basidiomycota</taxon>
        <taxon>Agaricomycotina</taxon>
        <taxon>Agaricomycetes</taxon>
        <taxon>Agaricomycetidae</taxon>
        <taxon>Boletales</taxon>
        <taxon>Paxilineae</taxon>
        <taxon>Paxillaceae</taxon>
        <taxon>Paxillus</taxon>
    </lineage>
</organism>
<dbReference type="OrthoDB" id="3350812at2759"/>
<dbReference type="AlphaFoldDB" id="A0A0C9T4X9"/>
<protein>
    <submittedName>
        <fullName evidence="2">Uncharacterized protein</fullName>
    </submittedName>
</protein>
<dbReference type="HOGENOM" id="CLU_125583_0_0_1"/>
<proteinExistence type="predicted"/>
<evidence type="ECO:0000313" key="3">
    <source>
        <dbReference type="Proteomes" id="UP000053647"/>
    </source>
</evidence>
<accession>A0A0C9T4X9</accession>
<dbReference type="Proteomes" id="UP000053647">
    <property type="component" value="Unassembled WGS sequence"/>
</dbReference>
<feature type="chain" id="PRO_5002203471" evidence="1">
    <location>
        <begin position="23"/>
        <end position="148"/>
    </location>
</feature>
<evidence type="ECO:0000313" key="2">
    <source>
        <dbReference type="EMBL" id="KIJ06428.1"/>
    </source>
</evidence>
<dbReference type="EMBL" id="KN820331">
    <property type="protein sequence ID" value="KIJ06428.1"/>
    <property type="molecule type" value="Genomic_DNA"/>
</dbReference>
<reference evidence="3" key="2">
    <citation type="submission" date="2015-01" db="EMBL/GenBank/DDBJ databases">
        <title>Evolutionary Origins and Diversification of the Mycorrhizal Mutualists.</title>
        <authorList>
            <consortium name="DOE Joint Genome Institute"/>
            <consortium name="Mycorrhizal Genomics Consortium"/>
            <person name="Kohler A."/>
            <person name="Kuo A."/>
            <person name="Nagy L.G."/>
            <person name="Floudas D."/>
            <person name="Copeland A."/>
            <person name="Barry K.W."/>
            <person name="Cichocki N."/>
            <person name="Veneault-Fourrey C."/>
            <person name="LaButti K."/>
            <person name="Lindquist E.A."/>
            <person name="Lipzen A."/>
            <person name="Lundell T."/>
            <person name="Morin E."/>
            <person name="Murat C."/>
            <person name="Riley R."/>
            <person name="Ohm R."/>
            <person name="Sun H."/>
            <person name="Tunlid A."/>
            <person name="Henrissat B."/>
            <person name="Grigoriev I.V."/>
            <person name="Hibbett D.S."/>
            <person name="Martin F."/>
        </authorList>
    </citation>
    <scope>NUCLEOTIDE SEQUENCE [LARGE SCALE GENOMIC DNA]</scope>
    <source>
        <strain evidence="3">ATCC 200175</strain>
    </source>
</reference>
<evidence type="ECO:0000256" key="1">
    <source>
        <dbReference type="SAM" id="SignalP"/>
    </source>
</evidence>